<keyword evidence="8 10" id="KW-0472">Membrane</keyword>
<name>A0ABT2Y3D2_9MOLU</name>
<dbReference type="EMBL" id="JAOVQM010000001">
    <property type="protein sequence ID" value="MCV2231248.1"/>
    <property type="molecule type" value="Genomic_DNA"/>
</dbReference>
<proteinExistence type="inferred from homology"/>
<keyword evidence="4 10" id="KW-0812">Transmembrane</keyword>
<comment type="similarity">
    <text evidence="9">Belongs to the ABC transporter superfamily. Macrolide exporter (TC 3.A.1.122) family.</text>
</comment>
<feature type="transmembrane region" description="Helical" evidence="10">
    <location>
        <begin position="849"/>
        <end position="869"/>
    </location>
</feature>
<feature type="transmembrane region" description="Helical" evidence="10">
    <location>
        <begin position="756"/>
        <end position="780"/>
    </location>
</feature>
<accession>A0ABT2Y3D2</accession>
<evidence type="ECO:0000256" key="1">
    <source>
        <dbReference type="ARBA" id="ARBA00004429"/>
    </source>
</evidence>
<gene>
    <name evidence="12" type="ORF">N7548_00210</name>
</gene>
<evidence type="ECO:0000256" key="7">
    <source>
        <dbReference type="ARBA" id="ARBA00022989"/>
    </source>
</evidence>
<dbReference type="Gene3D" id="3.40.50.300">
    <property type="entry name" value="P-loop containing nucleotide triphosphate hydrolases"/>
    <property type="match status" value="1"/>
</dbReference>
<evidence type="ECO:0000256" key="2">
    <source>
        <dbReference type="ARBA" id="ARBA00022448"/>
    </source>
</evidence>
<keyword evidence="2" id="KW-0813">Transport</keyword>
<evidence type="ECO:0000256" key="10">
    <source>
        <dbReference type="SAM" id="Phobius"/>
    </source>
</evidence>
<evidence type="ECO:0000256" key="5">
    <source>
        <dbReference type="ARBA" id="ARBA00022741"/>
    </source>
</evidence>
<evidence type="ECO:0000256" key="9">
    <source>
        <dbReference type="ARBA" id="ARBA00038388"/>
    </source>
</evidence>
<keyword evidence="3" id="KW-1003">Cell membrane</keyword>
<evidence type="ECO:0000256" key="8">
    <source>
        <dbReference type="ARBA" id="ARBA00023136"/>
    </source>
</evidence>
<evidence type="ECO:0000256" key="6">
    <source>
        <dbReference type="ARBA" id="ARBA00022840"/>
    </source>
</evidence>
<dbReference type="PANTHER" id="PTHR42798">
    <property type="entry name" value="LIPOPROTEIN-RELEASING SYSTEM ATP-BINDING PROTEIN LOLD"/>
    <property type="match status" value="1"/>
</dbReference>
<dbReference type="InterPro" id="IPR003838">
    <property type="entry name" value="ABC3_permease_C"/>
</dbReference>
<dbReference type="InterPro" id="IPR003593">
    <property type="entry name" value="AAA+_ATPase"/>
</dbReference>
<evidence type="ECO:0000259" key="11">
    <source>
        <dbReference type="PROSITE" id="PS50893"/>
    </source>
</evidence>
<evidence type="ECO:0000313" key="12">
    <source>
        <dbReference type="EMBL" id="MCV2231248.1"/>
    </source>
</evidence>
<protein>
    <submittedName>
        <fullName evidence="12">ATP-binding cassette domain-containing protein</fullName>
    </submittedName>
</protein>
<dbReference type="PROSITE" id="PS00211">
    <property type="entry name" value="ABC_TRANSPORTER_1"/>
    <property type="match status" value="1"/>
</dbReference>
<dbReference type="RefSeq" id="WP_263607361.1">
    <property type="nucleotide sequence ID" value="NZ_JAOVQM010000001.1"/>
</dbReference>
<keyword evidence="6 12" id="KW-0067">ATP-binding</keyword>
<reference evidence="12" key="1">
    <citation type="submission" date="2022-09" db="EMBL/GenBank/DDBJ databases">
        <title>Novel Mycoplasma species identified in domestic and wild animals.</title>
        <authorList>
            <person name="Volokhov D.V."/>
            <person name="Furtak V.A."/>
            <person name="Zagorodnyaya T.A."/>
        </authorList>
    </citation>
    <scope>NUCLEOTIDE SEQUENCE</scope>
    <source>
        <strain evidence="12">Oakley</strain>
    </source>
</reference>
<feature type="transmembrane region" description="Helical" evidence="10">
    <location>
        <begin position="801"/>
        <end position="829"/>
    </location>
</feature>
<dbReference type="Pfam" id="PF02687">
    <property type="entry name" value="FtsX"/>
    <property type="match status" value="1"/>
</dbReference>
<feature type="domain" description="ABC transporter" evidence="11">
    <location>
        <begin position="2"/>
        <end position="239"/>
    </location>
</feature>
<dbReference type="InterPro" id="IPR017871">
    <property type="entry name" value="ABC_transporter-like_CS"/>
</dbReference>
<evidence type="ECO:0000313" key="13">
    <source>
        <dbReference type="Proteomes" id="UP001177160"/>
    </source>
</evidence>
<dbReference type="SUPFAM" id="SSF52540">
    <property type="entry name" value="P-loop containing nucleoside triphosphate hydrolases"/>
    <property type="match status" value="1"/>
</dbReference>
<dbReference type="InterPro" id="IPR017911">
    <property type="entry name" value="MacB-like_ATP-bd"/>
</dbReference>
<comment type="subcellular location">
    <subcellularLocation>
        <location evidence="1">Cell inner membrane</location>
        <topology evidence="1">Multi-pass membrane protein</topology>
    </subcellularLocation>
</comment>
<keyword evidence="13" id="KW-1185">Reference proteome</keyword>
<comment type="caution">
    <text evidence="12">The sequence shown here is derived from an EMBL/GenBank/DDBJ whole genome shotgun (WGS) entry which is preliminary data.</text>
</comment>
<dbReference type="InterPro" id="IPR003439">
    <property type="entry name" value="ABC_transporter-like_ATP-bd"/>
</dbReference>
<dbReference type="GO" id="GO:0005524">
    <property type="term" value="F:ATP binding"/>
    <property type="evidence" value="ECO:0007669"/>
    <property type="project" value="UniProtKB-KW"/>
</dbReference>
<dbReference type="Proteomes" id="UP001177160">
    <property type="component" value="Unassembled WGS sequence"/>
</dbReference>
<sequence length="888" mass="101831">MLTLKNVSKSYHPKKGKVVQALKDVSLSFTETGMVFLLGKSGSGKSTLMNIIGGLDNTDQGEVIFLNKQVSSFNQSEYDAYRNTQVGFVFQEFNLIESFSVYQNIALSKRLQNQEVTREEVVNLLETLDLKDEIDRMPYELSGGQKQRISIGRALIKNPKILLADEPTGALDSDTSKQIFELLKSLSKSRLVIIVSHDRDFATAYGDRVIELSDGKVIKDSNPIEPMETNQHMDLKTPHLPLKDAFMIGLSAFLKKPVRMVITMLILIFSFTLYGFLDSITNYSIDDVVIKQAYLAGQKTITISRTPEIGLFVSEMPSNFGQSQFDQLQSKYPNRFMRPVYEKRYFLSTVSNPTQDSSYYPYKTSGLIYIDNDLLAKTGYSIIGRLPQNEFEVVIPLHLVETYQKDGYIIDDEIFEINQPTDLLGKQLFNYTDLIIVGIIDTHFNKERYLPYVESSDGETKWLLREELDAINDNSPHTFLYVHKTYLDQLLNQSNYLSFGNSRLFKYDEPNKDLEETYQSNDTFMIDFKIIKTDSIPNDVIFKPGVDMDGLTENQIIIGIDTLDFWLMAKPFPDFYPLYEVLFEELVQNYANENYETYKDDLASLDQIYTKAEFVLALRDFNYFNALESSPSYALEHNAMNQASITVILNDSRTTTMATSFQYGLRGSRISVFDIEIVGFYQGAFSLVNQSFYEQIQQQTGAYPYRSVLVNLTGNMNNDIAFLHSVRKLGVSYEVTNEIEYMMSYNDNSMVFMQSMIIWVSLVIAIFASILFHNFIHISISNKKKDIGILRALGSRKVDIFRIFLSEVLFMSLIITILSLIFTTISIHYLNDFVLDYLNLDIDLFWVELKQVVSILTLTILVSTLSSWLPIHRYSKQKPVDVIKIIES</sequence>
<dbReference type="InterPro" id="IPR027417">
    <property type="entry name" value="P-loop_NTPase"/>
</dbReference>
<keyword evidence="7 10" id="KW-1133">Transmembrane helix</keyword>
<evidence type="ECO:0000256" key="3">
    <source>
        <dbReference type="ARBA" id="ARBA00022475"/>
    </source>
</evidence>
<organism evidence="12 13">
    <name type="scientific">Paracholeplasma manati</name>
    <dbReference type="NCBI Taxonomy" id="591373"/>
    <lineage>
        <taxon>Bacteria</taxon>
        <taxon>Bacillati</taxon>
        <taxon>Mycoplasmatota</taxon>
        <taxon>Mollicutes</taxon>
        <taxon>Acholeplasmatales</taxon>
        <taxon>Acholeplasmataceae</taxon>
        <taxon>Paracholeplasma</taxon>
    </lineage>
</organism>
<evidence type="ECO:0000256" key="4">
    <source>
        <dbReference type="ARBA" id="ARBA00022692"/>
    </source>
</evidence>
<dbReference type="CDD" id="cd03255">
    <property type="entry name" value="ABC_MJ0796_LolCDE_FtsE"/>
    <property type="match status" value="1"/>
</dbReference>
<dbReference type="SMART" id="SM00382">
    <property type="entry name" value="AAA"/>
    <property type="match status" value="1"/>
</dbReference>
<dbReference type="PANTHER" id="PTHR42798:SF4">
    <property type="entry name" value="ABC TRANSPORTER DOMAIN-CONTAINING PROTEIN"/>
    <property type="match status" value="1"/>
</dbReference>
<dbReference type="PROSITE" id="PS50893">
    <property type="entry name" value="ABC_TRANSPORTER_2"/>
    <property type="match status" value="1"/>
</dbReference>
<keyword evidence="5" id="KW-0547">Nucleotide-binding</keyword>
<dbReference type="Pfam" id="PF00005">
    <property type="entry name" value="ABC_tran"/>
    <property type="match status" value="1"/>
</dbReference>